<dbReference type="AlphaFoldDB" id="A0A0D0F017"/>
<organism evidence="2 4">
    <name type="scientific">Flavobacterium hibernum</name>
    <dbReference type="NCBI Taxonomy" id="37752"/>
    <lineage>
        <taxon>Bacteria</taxon>
        <taxon>Pseudomonadati</taxon>
        <taxon>Bacteroidota</taxon>
        <taxon>Flavobacteriia</taxon>
        <taxon>Flavobacteriales</taxon>
        <taxon>Flavobacteriaceae</taxon>
        <taxon>Flavobacterium</taxon>
    </lineage>
</organism>
<reference evidence="3 5" key="2">
    <citation type="submission" date="2016-11" db="EMBL/GenBank/DDBJ databases">
        <title>Whole genomes of Flavobacteriaceae.</title>
        <authorList>
            <person name="Stine C."/>
            <person name="Li C."/>
            <person name="Tadesse D."/>
        </authorList>
    </citation>
    <scope>NUCLEOTIDE SEQUENCE [LARGE SCALE GENOMIC DNA]</scope>
    <source>
        <strain evidence="3 5">ATCC 51468</strain>
    </source>
</reference>
<evidence type="ECO:0000313" key="4">
    <source>
        <dbReference type="Proteomes" id="UP000032061"/>
    </source>
</evidence>
<evidence type="ECO:0000313" key="5">
    <source>
        <dbReference type="Proteomes" id="UP000198302"/>
    </source>
</evidence>
<dbReference type="EMBL" id="MUGX01000029">
    <property type="protein sequence ID" value="OXA84693.1"/>
    <property type="molecule type" value="Genomic_DNA"/>
</dbReference>
<accession>A0A0D0F017</accession>
<dbReference type="STRING" id="37752.IW18_01050"/>
<evidence type="ECO:0000313" key="2">
    <source>
        <dbReference type="EMBL" id="KIO54623.1"/>
    </source>
</evidence>
<dbReference type="GeneID" id="31765982"/>
<dbReference type="Proteomes" id="UP000198302">
    <property type="component" value="Unassembled WGS sequence"/>
</dbReference>
<reference evidence="2 4" key="1">
    <citation type="submission" date="2015-01" db="EMBL/GenBank/DDBJ databases">
        <title>Genome of Flavobacterium hibernum DSM 12611.</title>
        <authorList>
            <person name="Stropko S.J."/>
            <person name="Pipes S.E."/>
            <person name="Newman J.D."/>
        </authorList>
    </citation>
    <scope>NUCLEOTIDE SEQUENCE [LARGE SCALE GENOMIC DNA]</scope>
    <source>
        <strain evidence="2 4">DSM 12611</strain>
    </source>
</reference>
<comment type="caution">
    <text evidence="2">The sequence shown here is derived from an EMBL/GenBank/DDBJ whole genome shotgun (WGS) entry which is preliminary data.</text>
</comment>
<dbReference type="SMART" id="SM01235">
    <property type="entry name" value="Haem_bd"/>
    <property type="match status" value="1"/>
</dbReference>
<gene>
    <name evidence="3" type="ORF">B0A73_18960</name>
    <name evidence="2" type="ORF">IW18_01050</name>
</gene>
<dbReference type="Pfam" id="PF14376">
    <property type="entry name" value="Haem_bd"/>
    <property type="match status" value="1"/>
</dbReference>
<dbReference type="RefSeq" id="WP_008463760.1">
    <property type="nucleotide sequence ID" value="NZ_JPRK01000002.1"/>
</dbReference>
<proteinExistence type="predicted"/>
<evidence type="ECO:0000313" key="3">
    <source>
        <dbReference type="EMBL" id="OXA84693.1"/>
    </source>
</evidence>
<name>A0A0D0F017_9FLAO</name>
<dbReference type="OrthoDB" id="196738at2"/>
<protein>
    <submittedName>
        <fullName evidence="2">Cytochrome C</fullName>
    </submittedName>
</protein>
<dbReference type="EMBL" id="JPRK01000002">
    <property type="protein sequence ID" value="KIO54623.1"/>
    <property type="molecule type" value="Genomic_DNA"/>
</dbReference>
<keyword evidence="5" id="KW-1185">Reference proteome</keyword>
<dbReference type="InterPro" id="IPR025992">
    <property type="entry name" value="Haem-bd"/>
</dbReference>
<feature type="domain" description="Haem-binding" evidence="1">
    <location>
        <begin position="13"/>
        <end position="149"/>
    </location>
</feature>
<sequence length="156" mass="18324">MKRFIRKILFIGLIIFLLMQLYQPARNSDYGQVLPIHISKVYPIPKNIQTILKTSCYDCHSSNTQYPWYSYIQPARTFMEGHIKEGKENLNFSQWGSYSKRKQENKLDRIAKQIKANQMPLASYTLIHKDAVLNTVQKEQLLNWIEKVSDSLSKIN</sequence>
<evidence type="ECO:0000259" key="1">
    <source>
        <dbReference type="SMART" id="SM01235"/>
    </source>
</evidence>
<dbReference type="Proteomes" id="UP000032061">
    <property type="component" value="Unassembled WGS sequence"/>
</dbReference>